<organism evidence="2">
    <name type="scientific">marine sediment metagenome</name>
    <dbReference type="NCBI Taxonomy" id="412755"/>
    <lineage>
        <taxon>unclassified sequences</taxon>
        <taxon>metagenomes</taxon>
        <taxon>ecological metagenomes</taxon>
    </lineage>
</organism>
<dbReference type="AlphaFoldDB" id="X1RV07"/>
<feature type="region of interest" description="Disordered" evidence="1">
    <location>
        <begin position="1"/>
        <end position="21"/>
    </location>
</feature>
<reference evidence="2" key="1">
    <citation type="journal article" date="2014" name="Front. Microbiol.">
        <title>High frequency of phylogenetically diverse reductive dehalogenase-homologous genes in deep subseafloor sedimentary metagenomes.</title>
        <authorList>
            <person name="Kawai M."/>
            <person name="Futagami T."/>
            <person name="Toyoda A."/>
            <person name="Takaki Y."/>
            <person name="Nishi S."/>
            <person name="Hori S."/>
            <person name="Arai W."/>
            <person name="Tsubouchi T."/>
            <person name="Morono Y."/>
            <person name="Uchiyama I."/>
            <person name="Ito T."/>
            <person name="Fujiyama A."/>
            <person name="Inagaki F."/>
            <person name="Takami H."/>
        </authorList>
    </citation>
    <scope>NUCLEOTIDE SEQUENCE</scope>
    <source>
        <strain evidence="2">Expedition CK06-06</strain>
    </source>
</reference>
<proteinExistence type="predicted"/>
<feature type="non-terminal residue" evidence="2">
    <location>
        <position position="40"/>
    </location>
</feature>
<protein>
    <submittedName>
        <fullName evidence="2">Uncharacterized protein</fullName>
    </submittedName>
</protein>
<dbReference type="EMBL" id="BARW01011152">
    <property type="protein sequence ID" value="GAI84587.1"/>
    <property type="molecule type" value="Genomic_DNA"/>
</dbReference>
<accession>X1RV07</accession>
<evidence type="ECO:0000256" key="1">
    <source>
        <dbReference type="SAM" id="MobiDB-lite"/>
    </source>
</evidence>
<evidence type="ECO:0000313" key="2">
    <source>
        <dbReference type="EMBL" id="GAI84587.1"/>
    </source>
</evidence>
<gene>
    <name evidence="2" type="ORF">S12H4_21630</name>
</gene>
<sequence>MKLRALPLSIPPQLGAGGGIPKPRKLKLASVRMTPGTVKE</sequence>
<comment type="caution">
    <text evidence="2">The sequence shown here is derived from an EMBL/GenBank/DDBJ whole genome shotgun (WGS) entry which is preliminary data.</text>
</comment>
<name>X1RV07_9ZZZZ</name>